<sequence>MTMAPRFGSWSSSCMLASWAFTLGGLLFIFYPEVARQVLFVGTNELSDLAVLQLRMIGIHNVALGGIFCILARSKDAHLRWAQSVTMALTCIAEVAVYLHYGRGAISEAAIFVGITTIVVLKAPFFWHLSEAGLSAPAHATGGTDPSPAYKWTKLLLSLFMFSGGVGFFFMKESMRTSFGDPAEFDAVAEFLWALNGVMMLLLIPGTYCLHAGVRDAHMRWQLAQTGVAAIAVFLFVHYGISFGVLGWEGFPTNNANIKDWLPLDLFAAALYVAPLFTEQGGKAKGE</sequence>
<evidence type="ECO:0000256" key="1">
    <source>
        <dbReference type="SAM" id="Phobius"/>
    </source>
</evidence>
<keyword evidence="1" id="KW-1133">Transmembrane helix</keyword>
<dbReference type="EMBL" id="HBFS01015686">
    <property type="protein sequence ID" value="CAD8917248.1"/>
    <property type="molecule type" value="Transcribed_RNA"/>
</dbReference>
<proteinExistence type="predicted"/>
<keyword evidence="1" id="KW-0812">Transmembrane</keyword>
<name>A0A7S1CGW3_9STRA</name>
<feature type="transmembrane region" description="Helical" evidence="1">
    <location>
        <begin position="105"/>
        <end position="127"/>
    </location>
</feature>
<evidence type="ECO:0000313" key="2">
    <source>
        <dbReference type="EMBL" id="CAD8917248.1"/>
    </source>
</evidence>
<feature type="transmembrane region" description="Helical" evidence="1">
    <location>
        <begin position="191"/>
        <end position="211"/>
    </location>
</feature>
<feature type="transmembrane region" description="Helical" evidence="1">
    <location>
        <begin position="223"/>
        <end position="241"/>
    </location>
</feature>
<feature type="transmembrane region" description="Helical" evidence="1">
    <location>
        <begin position="51"/>
        <end position="72"/>
    </location>
</feature>
<reference evidence="2" key="1">
    <citation type="submission" date="2021-01" db="EMBL/GenBank/DDBJ databases">
        <authorList>
            <person name="Corre E."/>
            <person name="Pelletier E."/>
            <person name="Niang G."/>
            <person name="Scheremetjew M."/>
            <person name="Finn R."/>
            <person name="Kale V."/>
            <person name="Holt S."/>
            <person name="Cochrane G."/>
            <person name="Meng A."/>
            <person name="Brown T."/>
            <person name="Cohen L."/>
        </authorList>
    </citation>
    <scope>NUCLEOTIDE SEQUENCE</scope>
    <source>
        <strain evidence="2">Ms1</strain>
    </source>
</reference>
<feature type="transmembrane region" description="Helical" evidence="1">
    <location>
        <begin position="12"/>
        <end position="31"/>
    </location>
</feature>
<keyword evidence="1" id="KW-0472">Membrane</keyword>
<gene>
    <name evidence="2" type="ORF">BSP0115_LOCUS10509</name>
</gene>
<feature type="transmembrane region" description="Helical" evidence="1">
    <location>
        <begin position="155"/>
        <end position="171"/>
    </location>
</feature>
<dbReference type="AlphaFoldDB" id="A0A7S1CGW3"/>
<organism evidence="2">
    <name type="scientific">Bicosoecida sp. CB-2014</name>
    <dbReference type="NCBI Taxonomy" id="1486930"/>
    <lineage>
        <taxon>Eukaryota</taxon>
        <taxon>Sar</taxon>
        <taxon>Stramenopiles</taxon>
        <taxon>Bigyra</taxon>
        <taxon>Opalozoa</taxon>
        <taxon>Bicosoecida</taxon>
    </lineage>
</organism>
<protein>
    <submittedName>
        <fullName evidence="2">Uncharacterized protein</fullName>
    </submittedName>
</protein>
<accession>A0A7S1CGW3</accession>